<dbReference type="HOGENOM" id="CLU_014393_4_1_1"/>
<dbReference type="GO" id="GO:0005829">
    <property type="term" value="C:cytosol"/>
    <property type="evidence" value="ECO:0007669"/>
    <property type="project" value="TreeGrafter"/>
</dbReference>
<dbReference type="GO" id="GO:0005524">
    <property type="term" value="F:ATP binding"/>
    <property type="evidence" value="ECO:0007669"/>
    <property type="project" value="UniProtKB-UniRule"/>
</dbReference>
<dbReference type="Gene3D" id="3.30.420.40">
    <property type="match status" value="1"/>
</dbReference>
<evidence type="ECO:0000256" key="5">
    <source>
        <dbReference type="ARBA" id="ARBA00022840"/>
    </source>
</evidence>
<dbReference type="STRING" id="1262450.S3CFN4"/>
<accession>S3CFN4</accession>
<dbReference type="InterPro" id="IPR022672">
    <property type="entry name" value="Hexokinase_N"/>
</dbReference>
<feature type="domain" description="Hexokinase C-terminal" evidence="9">
    <location>
        <begin position="345"/>
        <end position="611"/>
    </location>
</feature>
<dbReference type="VEuPathDB" id="FungiDB:F503_03718"/>
<dbReference type="OrthoDB" id="419537at2759"/>
<dbReference type="Pfam" id="PF03727">
    <property type="entry name" value="Hexokinase_2"/>
    <property type="match status" value="1"/>
</dbReference>
<reference evidence="10 11" key="1">
    <citation type="journal article" date="2013" name="BMC Genomics">
        <title>The genome and transcriptome of the pine saprophyte Ophiostoma piceae, and a comparison with the bark beetle-associated pine pathogen Grosmannia clavigera.</title>
        <authorList>
            <person name="Haridas S."/>
            <person name="Wang Y."/>
            <person name="Lim L."/>
            <person name="Massoumi Alamouti S."/>
            <person name="Jackman S."/>
            <person name="Docking R."/>
            <person name="Robertson G."/>
            <person name="Birol I."/>
            <person name="Bohlmann J."/>
            <person name="Breuil C."/>
        </authorList>
    </citation>
    <scope>NUCLEOTIDE SEQUENCE [LARGE SCALE GENOMIC DNA]</scope>
    <source>
        <strain evidence="10 11">UAMH 11346</strain>
    </source>
</reference>
<evidence type="ECO:0000259" key="9">
    <source>
        <dbReference type="Pfam" id="PF03727"/>
    </source>
</evidence>
<evidence type="ECO:0000256" key="2">
    <source>
        <dbReference type="ARBA" id="ARBA00022679"/>
    </source>
</evidence>
<dbReference type="eggNOG" id="KOG1369">
    <property type="taxonomic scope" value="Eukaryota"/>
</dbReference>
<proteinExistence type="inferred from homology"/>
<dbReference type="GO" id="GO:0005536">
    <property type="term" value="F:D-glucose binding"/>
    <property type="evidence" value="ECO:0007669"/>
    <property type="project" value="InterPro"/>
</dbReference>
<dbReference type="GO" id="GO:0006096">
    <property type="term" value="P:glycolytic process"/>
    <property type="evidence" value="ECO:0007669"/>
    <property type="project" value="UniProtKB-UniPathway"/>
</dbReference>
<dbReference type="InterPro" id="IPR022673">
    <property type="entry name" value="Hexokinase_C"/>
</dbReference>
<evidence type="ECO:0000259" key="8">
    <source>
        <dbReference type="Pfam" id="PF00349"/>
    </source>
</evidence>
<dbReference type="PANTHER" id="PTHR19443">
    <property type="entry name" value="HEXOKINASE"/>
    <property type="match status" value="1"/>
</dbReference>
<dbReference type="PROSITE" id="PS51748">
    <property type="entry name" value="HEXOKINASE_2"/>
    <property type="match status" value="1"/>
</dbReference>
<feature type="domain" description="Hexokinase N-terminal" evidence="8">
    <location>
        <begin position="151"/>
        <end position="339"/>
    </location>
</feature>
<organism evidence="10 11">
    <name type="scientific">Ophiostoma piceae (strain UAMH 11346)</name>
    <name type="common">Sap stain fungus</name>
    <dbReference type="NCBI Taxonomy" id="1262450"/>
    <lineage>
        <taxon>Eukaryota</taxon>
        <taxon>Fungi</taxon>
        <taxon>Dikarya</taxon>
        <taxon>Ascomycota</taxon>
        <taxon>Pezizomycotina</taxon>
        <taxon>Sordariomycetes</taxon>
        <taxon>Sordariomycetidae</taxon>
        <taxon>Ophiostomatales</taxon>
        <taxon>Ophiostomataceae</taxon>
        <taxon>Ophiostoma</taxon>
    </lineage>
</organism>
<gene>
    <name evidence="10" type="ORF">F503_03718</name>
</gene>
<keyword evidence="11" id="KW-1185">Reference proteome</keyword>
<dbReference type="OMA" id="PDFQPFE"/>
<dbReference type="InterPro" id="IPR001312">
    <property type="entry name" value="Hexokinase"/>
</dbReference>
<dbReference type="PRINTS" id="PR00475">
    <property type="entry name" value="HEXOKINASE"/>
</dbReference>
<dbReference type="EC" id="2.7.1.-" evidence="6"/>
<evidence type="ECO:0000313" key="11">
    <source>
        <dbReference type="Proteomes" id="UP000016923"/>
    </source>
</evidence>
<keyword evidence="2 6" id="KW-0808">Transferase</keyword>
<dbReference type="GO" id="GO:0006013">
    <property type="term" value="P:mannose metabolic process"/>
    <property type="evidence" value="ECO:0007669"/>
    <property type="project" value="TreeGrafter"/>
</dbReference>
<dbReference type="Proteomes" id="UP000016923">
    <property type="component" value="Unassembled WGS sequence"/>
</dbReference>
<protein>
    <recommendedName>
        <fullName evidence="6">Phosphotransferase</fullName>
        <ecNumber evidence="6">2.7.1.-</ecNumber>
    </recommendedName>
</protein>
<feature type="region of interest" description="Disordered" evidence="7">
    <location>
        <begin position="42"/>
        <end position="122"/>
    </location>
</feature>
<dbReference type="GO" id="GO:0004340">
    <property type="term" value="F:glucokinase activity"/>
    <property type="evidence" value="ECO:0007669"/>
    <property type="project" value="TreeGrafter"/>
</dbReference>
<dbReference type="AlphaFoldDB" id="S3CFN4"/>
<feature type="compositionally biased region" description="Low complexity" evidence="7">
    <location>
        <begin position="85"/>
        <end position="117"/>
    </location>
</feature>
<dbReference type="SUPFAM" id="SSF53067">
    <property type="entry name" value="Actin-like ATPase domain"/>
    <property type="match status" value="2"/>
</dbReference>
<keyword evidence="3 6" id="KW-0547">Nucleotide-binding</keyword>
<keyword evidence="5 6" id="KW-0067">ATP-binding</keyword>
<keyword evidence="6" id="KW-0324">Glycolysis</keyword>
<dbReference type="GO" id="GO:0008865">
    <property type="term" value="F:fructokinase activity"/>
    <property type="evidence" value="ECO:0007669"/>
    <property type="project" value="TreeGrafter"/>
</dbReference>
<dbReference type="Gene3D" id="3.40.367.20">
    <property type="match status" value="1"/>
</dbReference>
<dbReference type="InterPro" id="IPR043129">
    <property type="entry name" value="ATPase_NBD"/>
</dbReference>
<evidence type="ECO:0000256" key="3">
    <source>
        <dbReference type="ARBA" id="ARBA00022741"/>
    </source>
</evidence>
<dbReference type="GO" id="GO:0019158">
    <property type="term" value="F:mannokinase activity"/>
    <property type="evidence" value="ECO:0007669"/>
    <property type="project" value="TreeGrafter"/>
</dbReference>
<feature type="compositionally biased region" description="Low complexity" evidence="7">
    <location>
        <begin position="51"/>
        <end position="70"/>
    </location>
</feature>
<evidence type="ECO:0000256" key="7">
    <source>
        <dbReference type="SAM" id="MobiDB-lite"/>
    </source>
</evidence>
<evidence type="ECO:0000313" key="10">
    <source>
        <dbReference type="EMBL" id="EPE05113.1"/>
    </source>
</evidence>
<dbReference type="FunFam" id="3.40.367.20:FF:000011">
    <property type="entry name" value="Phosphotransferase"/>
    <property type="match status" value="1"/>
</dbReference>
<name>S3CFN4_OPHP1</name>
<comment type="similarity">
    <text evidence="1 6">Belongs to the hexokinase family.</text>
</comment>
<dbReference type="Pfam" id="PF00349">
    <property type="entry name" value="Hexokinase_1"/>
    <property type="match status" value="1"/>
</dbReference>
<dbReference type="UniPathway" id="UPA00109">
    <property type="reaction ID" value="UER00180"/>
</dbReference>
<dbReference type="GO" id="GO:0005739">
    <property type="term" value="C:mitochondrion"/>
    <property type="evidence" value="ECO:0007669"/>
    <property type="project" value="TreeGrafter"/>
</dbReference>
<dbReference type="PANTHER" id="PTHR19443:SF24">
    <property type="entry name" value="PHOSPHOTRANSFERASE"/>
    <property type="match status" value="1"/>
</dbReference>
<evidence type="ECO:0000256" key="4">
    <source>
        <dbReference type="ARBA" id="ARBA00022777"/>
    </source>
</evidence>
<evidence type="ECO:0000256" key="1">
    <source>
        <dbReference type="ARBA" id="ARBA00009225"/>
    </source>
</evidence>
<keyword evidence="4 6" id="KW-0418">Kinase</keyword>
<sequence>MPITSAMAKLREALIAALRSLLKGKSFIQALIAFWFNPSSCKRDDQSSEETQQAHQTHQTHQTQHTPTQPDNGHVPGKGSRDRSTATSTATLTSTSTSSKKTITTVTLTAPSSPSPSTLQKEFPSLRKPYSNYKSAADFLLEAERLLLLPVQGDRLSQFVNGLKTQFRDRLLNDAACMLPSYNHQLPTGSECGRFLSLDVGGSTLRVALIELSGPASAESMKILSMQSFKITPALKQLEGMAFFDWMAARIVEVVDQVEGRPADSAALPMGLAWSFPIEQTSLRGGILQSMGKGFRAADSLLGQDLGDIIQRACAGHGLQTELAAIVNDSAACLLSQAYVHPSTRLGLILGTGVNVAVHLPVGTVGRSKYGERPAAWFDTASHVIVNTELGMFGHGLLPVTRWDALLNAGHPKPEFQPLEHMVSGFYLGEVCRFAILEAAAATGLFGGVVPPSLHAPYSLDTETLSRMEADTSATLEEAHSVFTKAHPSPGAVSIEDVRFVRTLAQYVSQRSAAIVAASVYGLWALKVETEQELLASGLASSSATAAAELAIVQERTVVSFNGSVIERYPGYLEQCQGVINQLAASSSLAGSAIELVPAKESSLIGAAVALSCLDA</sequence>
<dbReference type="GO" id="GO:0006006">
    <property type="term" value="P:glucose metabolic process"/>
    <property type="evidence" value="ECO:0007669"/>
    <property type="project" value="TreeGrafter"/>
</dbReference>
<dbReference type="GO" id="GO:0001678">
    <property type="term" value="P:intracellular glucose homeostasis"/>
    <property type="evidence" value="ECO:0007669"/>
    <property type="project" value="InterPro"/>
</dbReference>
<dbReference type="EMBL" id="KE148157">
    <property type="protein sequence ID" value="EPE05113.1"/>
    <property type="molecule type" value="Genomic_DNA"/>
</dbReference>
<evidence type="ECO:0000256" key="6">
    <source>
        <dbReference type="RuleBase" id="RU362007"/>
    </source>
</evidence>